<dbReference type="GO" id="GO:0003723">
    <property type="term" value="F:RNA binding"/>
    <property type="evidence" value="ECO:0007669"/>
    <property type="project" value="UniProtKB-UniRule"/>
</dbReference>
<comment type="caution">
    <text evidence="5">The sequence shown here is derived from an EMBL/GenBank/DDBJ whole genome shotgun (WGS) entry which is preliminary data.</text>
</comment>
<feature type="compositionally biased region" description="Acidic residues" evidence="3">
    <location>
        <begin position="17"/>
        <end position="43"/>
    </location>
</feature>
<dbReference type="Gene3D" id="3.30.70.330">
    <property type="match status" value="3"/>
</dbReference>
<dbReference type="PROSITE" id="PS50102">
    <property type="entry name" value="RRM"/>
    <property type="match status" value="3"/>
</dbReference>
<evidence type="ECO:0000256" key="1">
    <source>
        <dbReference type="ARBA" id="ARBA00022884"/>
    </source>
</evidence>
<evidence type="ECO:0000256" key="2">
    <source>
        <dbReference type="PROSITE-ProRule" id="PRU00176"/>
    </source>
</evidence>
<proteinExistence type="predicted"/>
<dbReference type="EMBL" id="JAJJMB010013564">
    <property type="protein sequence ID" value="KAI3867235.1"/>
    <property type="molecule type" value="Genomic_DNA"/>
</dbReference>
<dbReference type="InterPro" id="IPR035979">
    <property type="entry name" value="RBD_domain_sf"/>
</dbReference>
<sequence length="371" mass="42207">MAVGDHPSHVVGIEEHVDLDEDNYIEEEEEEEMSDEPSEEDDRMEERKTRDEDYNEHGKEEEDDEEEDNLKSDDEQHANGKAAFSEDEGGAHNGVESIEEDEDKANLSKFDDEERKKRAELLALPPHGSEVFIGGLPRDVTEDDLRNLCEPIGEVNEVRLMKDKDTGENKGYAFITYKTKEFGQDAIEEFRNKEFKGRTIRCSLSQAKHRLFMGNIPKSWSEQELRRAIEENGPGVENIELLKDPQNSSRNRGFAFIEFYNNACADYARQNMSTPKFKLDGNTPTVSWADPKSSPDPAAAAQVKALYVKNLPENTTTEQLKELFRRHGEVTKIVLPPGKGGQNKKEFGFIHYAERSSALKAIKGTEKYEID</sequence>
<feature type="compositionally biased region" description="Basic and acidic residues" evidence="3">
    <location>
        <begin position="1"/>
        <end position="16"/>
    </location>
</feature>
<dbReference type="InterPro" id="IPR003954">
    <property type="entry name" value="RRM_euk-type"/>
</dbReference>
<reference evidence="5" key="1">
    <citation type="submission" date="2022-04" db="EMBL/GenBank/DDBJ databases">
        <title>A functionally conserved STORR gene fusion in Papaver species that diverged 16.8 million years ago.</title>
        <authorList>
            <person name="Catania T."/>
        </authorList>
    </citation>
    <scope>NUCLEOTIDE SEQUENCE</scope>
    <source>
        <strain evidence="5">S-188037</strain>
    </source>
</reference>
<organism evidence="5 6">
    <name type="scientific">Papaver atlanticum</name>
    <dbReference type="NCBI Taxonomy" id="357466"/>
    <lineage>
        <taxon>Eukaryota</taxon>
        <taxon>Viridiplantae</taxon>
        <taxon>Streptophyta</taxon>
        <taxon>Embryophyta</taxon>
        <taxon>Tracheophyta</taxon>
        <taxon>Spermatophyta</taxon>
        <taxon>Magnoliopsida</taxon>
        <taxon>Ranunculales</taxon>
        <taxon>Papaveraceae</taxon>
        <taxon>Papaveroideae</taxon>
        <taxon>Papaver</taxon>
    </lineage>
</organism>
<feature type="compositionally biased region" description="Basic and acidic residues" evidence="3">
    <location>
        <begin position="69"/>
        <end position="78"/>
    </location>
</feature>
<feature type="domain" description="RRM" evidence="4">
    <location>
        <begin position="209"/>
        <end position="291"/>
    </location>
</feature>
<feature type="region of interest" description="Disordered" evidence="3">
    <location>
        <begin position="1"/>
        <end position="111"/>
    </location>
</feature>
<dbReference type="Proteomes" id="UP001202328">
    <property type="component" value="Unassembled WGS sequence"/>
</dbReference>
<dbReference type="InterPro" id="IPR012677">
    <property type="entry name" value="Nucleotide-bd_a/b_plait_sf"/>
</dbReference>
<dbReference type="SMART" id="SM00360">
    <property type="entry name" value="RRM"/>
    <property type="match status" value="3"/>
</dbReference>
<name>A0AAD4S7N4_9MAGN</name>
<protein>
    <recommendedName>
        <fullName evidence="4">RRM domain-containing protein</fullName>
    </recommendedName>
</protein>
<feature type="domain" description="RRM" evidence="4">
    <location>
        <begin position="304"/>
        <end position="371"/>
    </location>
</feature>
<dbReference type="PANTHER" id="PTHR21245">
    <property type="entry name" value="HETEROGENEOUS NUCLEAR RIBONUCLEOPROTEIN"/>
    <property type="match status" value="1"/>
</dbReference>
<dbReference type="SUPFAM" id="SSF54928">
    <property type="entry name" value="RNA-binding domain, RBD"/>
    <property type="match status" value="2"/>
</dbReference>
<evidence type="ECO:0000256" key="3">
    <source>
        <dbReference type="SAM" id="MobiDB-lite"/>
    </source>
</evidence>
<dbReference type="SMART" id="SM00361">
    <property type="entry name" value="RRM_1"/>
    <property type="match status" value="1"/>
</dbReference>
<evidence type="ECO:0000313" key="5">
    <source>
        <dbReference type="EMBL" id="KAI3867235.1"/>
    </source>
</evidence>
<feature type="non-terminal residue" evidence="5">
    <location>
        <position position="371"/>
    </location>
</feature>
<keyword evidence="1 2" id="KW-0694">RNA-binding</keyword>
<gene>
    <name evidence="5" type="ORF">MKW98_001669</name>
</gene>
<dbReference type="AlphaFoldDB" id="A0AAD4S7N4"/>
<dbReference type="Pfam" id="PF00076">
    <property type="entry name" value="RRM_1"/>
    <property type="match status" value="3"/>
</dbReference>
<evidence type="ECO:0000313" key="6">
    <source>
        <dbReference type="Proteomes" id="UP001202328"/>
    </source>
</evidence>
<accession>A0AAD4S7N4</accession>
<evidence type="ECO:0000259" key="4">
    <source>
        <dbReference type="PROSITE" id="PS50102"/>
    </source>
</evidence>
<feature type="domain" description="RRM" evidence="4">
    <location>
        <begin position="129"/>
        <end position="207"/>
    </location>
</feature>
<feature type="compositionally biased region" description="Basic and acidic residues" evidence="3">
    <location>
        <begin position="44"/>
        <end position="60"/>
    </location>
</feature>
<dbReference type="InterPro" id="IPR000504">
    <property type="entry name" value="RRM_dom"/>
</dbReference>
<keyword evidence="6" id="KW-1185">Reference proteome</keyword>
<dbReference type="FunFam" id="3.30.70.330:FF:000259">
    <property type="entry name" value="RNA-binding (RRM/RBD/RNP motifs) family protein"/>
    <property type="match status" value="1"/>
</dbReference>